<dbReference type="PATRIC" id="fig|1125699.3.peg.2089"/>
<dbReference type="OrthoDB" id="350733at2"/>
<reference evidence="1 2" key="1">
    <citation type="submission" date="2013-04" db="EMBL/GenBank/DDBJ databases">
        <title>The Genome Sequence of Treponema maltophilum ATCC 51939.</title>
        <authorList>
            <consortium name="The Broad Institute Genomics Platform"/>
            <person name="Earl A."/>
            <person name="Ward D."/>
            <person name="Feldgarden M."/>
            <person name="Gevers D."/>
            <person name="Leonetti C."/>
            <person name="Blanton J.M."/>
            <person name="Dewhirst F.E."/>
            <person name="Izard J."/>
            <person name="Walker B."/>
            <person name="Young S."/>
            <person name="Zeng Q."/>
            <person name="Gargeya S."/>
            <person name="Fitzgerald M."/>
            <person name="Haas B."/>
            <person name="Abouelleil A."/>
            <person name="Allen A.W."/>
            <person name="Alvarado L."/>
            <person name="Arachchi H.M."/>
            <person name="Berlin A.M."/>
            <person name="Chapman S.B."/>
            <person name="Gainer-Dewar J."/>
            <person name="Goldberg J."/>
            <person name="Griggs A."/>
            <person name="Gujja S."/>
            <person name="Hansen M."/>
            <person name="Howarth C."/>
            <person name="Imamovic A."/>
            <person name="Ireland A."/>
            <person name="Larimer J."/>
            <person name="McCowan C."/>
            <person name="Murphy C."/>
            <person name="Pearson M."/>
            <person name="Poon T.W."/>
            <person name="Priest M."/>
            <person name="Roberts A."/>
            <person name="Saif S."/>
            <person name="Shea T."/>
            <person name="Sisk P."/>
            <person name="Sykes S."/>
            <person name="Wortman J."/>
            <person name="Nusbaum C."/>
            <person name="Birren B."/>
        </authorList>
    </citation>
    <scope>NUCLEOTIDE SEQUENCE [LARGE SCALE GENOMIC DNA]</scope>
    <source>
        <strain evidence="1 2">ATCC 51939</strain>
    </source>
</reference>
<gene>
    <name evidence="1" type="ORF">HMPREF9194_02067</name>
</gene>
<dbReference type="EMBL" id="ATFF01000006">
    <property type="protein sequence ID" value="EPF31716.1"/>
    <property type="molecule type" value="Genomic_DNA"/>
</dbReference>
<organism evidence="1 2">
    <name type="scientific">Treponema maltophilum ATCC 51939</name>
    <dbReference type="NCBI Taxonomy" id="1125699"/>
    <lineage>
        <taxon>Bacteria</taxon>
        <taxon>Pseudomonadati</taxon>
        <taxon>Spirochaetota</taxon>
        <taxon>Spirochaetia</taxon>
        <taxon>Spirochaetales</taxon>
        <taxon>Treponemataceae</taxon>
        <taxon>Treponema</taxon>
    </lineage>
</organism>
<dbReference type="Proteomes" id="UP000014541">
    <property type="component" value="Unassembled WGS sequence"/>
</dbReference>
<name>S3K448_TREMA</name>
<evidence type="ECO:0000313" key="2">
    <source>
        <dbReference type="Proteomes" id="UP000014541"/>
    </source>
</evidence>
<protein>
    <recommendedName>
        <fullName evidence="3">Nitrogen regulatory protein P-II</fullName>
    </recommendedName>
</protein>
<dbReference type="Gene3D" id="3.30.70.120">
    <property type="match status" value="1"/>
</dbReference>
<accession>S3K448</accession>
<sequence>MKRMEIILNQSIEEDFSEACRLQSVGAHFTKIPSVQGNGFSGPKKGDGVWPQLNACFVIYCSDAECKKIAAIVNLLRKTYPKEGIACFVAPEDFNAV</sequence>
<dbReference type="STRING" id="1125699.HMPREF9194_02067"/>
<dbReference type="InterPro" id="IPR015867">
    <property type="entry name" value="N-reg_PII/ATP_PRibTrfase_C"/>
</dbReference>
<dbReference type="NCBIfam" id="NF045581">
    <property type="entry name" value="PG0541_fam"/>
    <property type="match status" value="1"/>
</dbReference>
<evidence type="ECO:0008006" key="3">
    <source>
        <dbReference type="Google" id="ProtNLM"/>
    </source>
</evidence>
<comment type="caution">
    <text evidence="1">The sequence shown here is derived from an EMBL/GenBank/DDBJ whole genome shotgun (WGS) entry which is preliminary data.</text>
</comment>
<evidence type="ECO:0000313" key="1">
    <source>
        <dbReference type="EMBL" id="EPF31716.1"/>
    </source>
</evidence>
<keyword evidence="2" id="KW-1185">Reference proteome</keyword>
<proteinExistence type="predicted"/>
<dbReference type="eggNOG" id="ENOG50334VX">
    <property type="taxonomic scope" value="Bacteria"/>
</dbReference>
<dbReference type="AlphaFoldDB" id="S3K448"/>
<dbReference type="RefSeq" id="WP_016526325.1">
    <property type="nucleotide sequence ID" value="NZ_KE332518.1"/>
</dbReference>
<dbReference type="HOGENOM" id="CLU_159798_1_0_12"/>